<dbReference type="AlphaFoldDB" id="A0A9N7TVA0"/>
<gene>
    <name evidence="2" type="ORF">PLEPLA_LOCUS6595</name>
</gene>
<feature type="region of interest" description="Disordered" evidence="1">
    <location>
        <begin position="66"/>
        <end position="112"/>
    </location>
</feature>
<sequence>MSSLQPPSGETDRQHRHKLLSHDCRWFPRSQQQGATVLQHMMCLKSLCHLGVTPDLQVTRGAFRETRLSKDQTGSRPAPSLQPQHASSKHSISGGSDTDSSRARGDVTDPFDPSARQLLAQCHSDTIYCSRTEDVSVKDLRQDNDWQRTQVQNLYGGRVLKVNDLVSLSFFCEPSQAGYDSVEHSSEEELQDGEQRSFGKVCPSKSNLNITTRREREKLSLRRNKDERATEPDGEREEVHPQARGEKRESQLERRDQLGSSHSDLMAGCLTLQLI</sequence>
<protein>
    <submittedName>
        <fullName evidence="2">Uncharacterized protein</fullName>
    </submittedName>
</protein>
<accession>A0A9N7TVA0</accession>
<feature type="region of interest" description="Disordered" evidence="1">
    <location>
        <begin position="182"/>
        <end position="263"/>
    </location>
</feature>
<comment type="caution">
    <text evidence="2">The sequence shown here is derived from an EMBL/GenBank/DDBJ whole genome shotgun (WGS) entry which is preliminary data.</text>
</comment>
<reference evidence="2" key="1">
    <citation type="submission" date="2020-03" db="EMBL/GenBank/DDBJ databases">
        <authorList>
            <person name="Weist P."/>
        </authorList>
    </citation>
    <scope>NUCLEOTIDE SEQUENCE</scope>
</reference>
<feature type="compositionally biased region" description="Basic and acidic residues" evidence="1">
    <location>
        <begin position="212"/>
        <end position="257"/>
    </location>
</feature>
<proteinExistence type="predicted"/>
<name>A0A9N7TVA0_PLEPL</name>
<feature type="compositionally biased region" description="Basic and acidic residues" evidence="1">
    <location>
        <begin position="182"/>
        <end position="197"/>
    </location>
</feature>
<dbReference type="Proteomes" id="UP001153269">
    <property type="component" value="Unassembled WGS sequence"/>
</dbReference>
<evidence type="ECO:0000313" key="2">
    <source>
        <dbReference type="EMBL" id="CAB1418769.1"/>
    </source>
</evidence>
<dbReference type="EMBL" id="CADEAL010000338">
    <property type="protein sequence ID" value="CAB1418769.1"/>
    <property type="molecule type" value="Genomic_DNA"/>
</dbReference>
<keyword evidence="3" id="KW-1185">Reference proteome</keyword>
<organism evidence="2 3">
    <name type="scientific">Pleuronectes platessa</name>
    <name type="common">European plaice</name>
    <dbReference type="NCBI Taxonomy" id="8262"/>
    <lineage>
        <taxon>Eukaryota</taxon>
        <taxon>Metazoa</taxon>
        <taxon>Chordata</taxon>
        <taxon>Craniata</taxon>
        <taxon>Vertebrata</taxon>
        <taxon>Euteleostomi</taxon>
        <taxon>Actinopterygii</taxon>
        <taxon>Neopterygii</taxon>
        <taxon>Teleostei</taxon>
        <taxon>Neoteleostei</taxon>
        <taxon>Acanthomorphata</taxon>
        <taxon>Carangaria</taxon>
        <taxon>Pleuronectiformes</taxon>
        <taxon>Pleuronectoidei</taxon>
        <taxon>Pleuronectidae</taxon>
        <taxon>Pleuronectes</taxon>
    </lineage>
</organism>
<evidence type="ECO:0000313" key="3">
    <source>
        <dbReference type="Proteomes" id="UP001153269"/>
    </source>
</evidence>
<evidence type="ECO:0000256" key="1">
    <source>
        <dbReference type="SAM" id="MobiDB-lite"/>
    </source>
</evidence>
<feature type="compositionally biased region" description="Polar residues" evidence="1">
    <location>
        <begin position="71"/>
        <end position="98"/>
    </location>
</feature>